<name>A0A6M3YP83_9VIRU</name>
<sequence>MPVNYRNIRTRTGRVVVSHAMDYLRNKAQKLKARSRRPVAAGSSARLGRLGVVRRSTVSSSASRLSSAGLGHNATVKRGKKRIKVRGRKKVKVSPRLKASIMQVTNNNKVRGYYQDNRIDILDPGQLGGQNSVEQFPRRGNPFAGFLFHYDLVLHAASRLWNNKASNTAPLVTDLGNFDPTSTVIEVTKQWWTFRMRNNSSRRVTYRIYKCQKKNSALLPRAIDAWSQGLTQMVNDGQLIMANPNPSAMHTGPTLSNQFRQAWKAEETKVVLDPGEYHEFSVSGPAMTYRGQDFYEAATYKTVQRQDIQIIVSSNVDMVV</sequence>
<protein>
    <submittedName>
        <fullName evidence="1">Capsid protein</fullName>
    </submittedName>
</protein>
<reference evidence="1" key="1">
    <citation type="submission" date="2020-01" db="EMBL/GenBank/DDBJ databases">
        <title>Novel CRESS-DNA virus.</title>
        <authorList>
            <person name="Liu Q."/>
            <person name="Shan T."/>
            <person name="Yang S."/>
            <person name="Zhang W."/>
        </authorList>
    </citation>
    <scope>NUCLEOTIDE SEQUENCE</scope>
    <source>
        <strain evidence="1">Hbl169cir1</strain>
    </source>
</reference>
<accession>A0A6M3YP83</accession>
<organism evidence="1">
    <name type="scientific">Cressdnaviricota sp</name>
    <dbReference type="NCBI Taxonomy" id="2748378"/>
    <lineage>
        <taxon>Viruses</taxon>
        <taxon>Monodnaviria</taxon>
        <taxon>Shotokuvirae</taxon>
        <taxon>Cressdnaviricota</taxon>
    </lineage>
</organism>
<proteinExistence type="predicted"/>
<dbReference type="EMBL" id="MN928931">
    <property type="protein sequence ID" value="QJI53709.1"/>
    <property type="molecule type" value="Genomic_DNA"/>
</dbReference>
<evidence type="ECO:0000313" key="1">
    <source>
        <dbReference type="EMBL" id="QJI53709.1"/>
    </source>
</evidence>